<feature type="compositionally biased region" description="Polar residues" evidence="1">
    <location>
        <begin position="87"/>
        <end position="100"/>
    </location>
</feature>
<evidence type="ECO:0000256" key="1">
    <source>
        <dbReference type="SAM" id="MobiDB-lite"/>
    </source>
</evidence>
<dbReference type="EMBL" id="JACEIK010011204">
    <property type="protein sequence ID" value="MCE3215525.1"/>
    <property type="molecule type" value="Genomic_DNA"/>
</dbReference>
<gene>
    <name evidence="2" type="ORF">HAX54_002728</name>
</gene>
<evidence type="ECO:0000313" key="2">
    <source>
        <dbReference type="EMBL" id="MCE3215525.1"/>
    </source>
</evidence>
<protein>
    <submittedName>
        <fullName evidence="2">Uncharacterized protein</fullName>
    </submittedName>
</protein>
<sequence length="100" mass="11516">WKPKGDKERKSSAPPNMVEEGVWNGNGRKILKETFKKYSLDQWRIRKSETPVHKRTPLLSPKKVESGENESKPVAHWRNADDIVNSRAGTGSNQYTQELR</sequence>
<feature type="non-terminal residue" evidence="2">
    <location>
        <position position="1"/>
    </location>
</feature>
<feature type="region of interest" description="Disordered" evidence="1">
    <location>
        <begin position="1"/>
        <end position="21"/>
    </location>
</feature>
<evidence type="ECO:0000313" key="3">
    <source>
        <dbReference type="Proteomes" id="UP000823775"/>
    </source>
</evidence>
<proteinExistence type="predicted"/>
<reference evidence="2 3" key="1">
    <citation type="journal article" date="2021" name="BMC Genomics">
        <title>Datura genome reveals duplications of psychoactive alkaloid biosynthetic genes and high mutation rate following tissue culture.</title>
        <authorList>
            <person name="Rajewski A."/>
            <person name="Carter-House D."/>
            <person name="Stajich J."/>
            <person name="Litt A."/>
        </authorList>
    </citation>
    <scope>NUCLEOTIDE SEQUENCE [LARGE SCALE GENOMIC DNA]</scope>
    <source>
        <strain evidence="2">AR-01</strain>
    </source>
</reference>
<feature type="compositionally biased region" description="Basic and acidic residues" evidence="1">
    <location>
        <begin position="62"/>
        <end position="81"/>
    </location>
</feature>
<feature type="region of interest" description="Disordered" evidence="1">
    <location>
        <begin position="49"/>
        <end position="100"/>
    </location>
</feature>
<organism evidence="2 3">
    <name type="scientific">Datura stramonium</name>
    <name type="common">Jimsonweed</name>
    <name type="synonym">Common thornapple</name>
    <dbReference type="NCBI Taxonomy" id="4076"/>
    <lineage>
        <taxon>Eukaryota</taxon>
        <taxon>Viridiplantae</taxon>
        <taxon>Streptophyta</taxon>
        <taxon>Embryophyta</taxon>
        <taxon>Tracheophyta</taxon>
        <taxon>Spermatophyta</taxon>
        <taxon>Magnoliopsida</taxon>
        <taxon>eudicotyledons</taxon>
        <taxon>Gunneridae</taxon>
        <taxon>Pentapetalae</taxon>
        <taxon>asterids</taxon>
        <taxon>lamiids</taxon>
        <taxon>Solanales</taxon>
        <taxon>Solanaceae</taxon>
        <taxon>Solanoideae</taxon>
        <taxon>Datureae</taxon>
        <taxon>Datura</taxon>
    </lineage>
</organism>
<keyword evidence="3" id="KW-1185">Reference proteome</keyword>
<name>A0ABS8WTX3_DATST</name>
<accession>A0ABS8WTX3</accession>
<comment type="caution">
    <text evidence="2">The sequence shown here is derived from an EMBL/GenBank/DDBJ whole genome shotgun (WGS) entry which is preliminary data.</text>
</comment>
<dbReference type="Proteomes" id="UP000823775">
    <property type="component" value="Unassembled WGS sequence"/>
</dbReference>
<feature type="compositionally biased region" description="Basic and acidic residues" evidence="1">
    <location>
        <begin position="1"/>
        <end position="11"/>
    </location>
</feature>